<keyword evidence="2" id="KW-1133">Transmembrane helix</keyword>
<accession>A0A7Z2GAU3</accession>
<keyword evidence="5" id="KW-1185">Reference proteome</keyword>
<keyword evidence="3" id="KW-0732">Signal</keyword>
<proteinExistence type="predicted"/>
<evidence type="ECO:0000313" key="4">
    <source>
        <dbReference type="EMBL" id="QGZ58398.1"/>
    </source>
</evidence>
<feature type="transmembrane region" description="Helical" evidence="2">
    <location>
        <begin position="289"/>
        <end position="309"/>
    </location>
</feature>
<evidence type="ECO:0000256" key="3">
    <source>
        <dbReference type="SAM" id="SignalP"/>
    </source>
</evidence>
<evidence type="ECO:0000313" key="5">
    <source>
        <dbReference type="Proteomes" id="UP000434209"/>
    </source>
</evidence>
<dbReference type="RefSeq" id="WP_158761333.1">
    <property type="nucleotide sequence ID" value="NZ_CP046911.1"/>
</dbReference>
<dbReference type="KEGG" id="pacp:FAZ97_25725"/>
<gene>
    <name evidence="4" type="ORF">FAZ97_25725</name>
</gene>
<feature type="region of interest" description="Disordered" evidence="1">
    <location>
        <begin position="334"/>
        <end position="389"/>
    </location>
</feature>
<protein>
    <submittedName>
        <fullName evidence="4">Uncharacterized protein</fullName>
    </submittedName>
</protein>
<dbReference type="EMBL" id="CP046911">
    <property type="protein sequence ID" value="QGZ58398.1"/>
    <property type="molecule type" value="Genomic_DNA"/>
</dbReference>
<evidence type="ECO:0000256" key="1">
    <source>
        <dbReference type="SAM" id="MobiDB-lite"/>
    </source>
</evidence>
<keyword evidence="2" id="KW-0472">Membrane</keyword>
<feature type="signal peptide" evidence="3">
    <location>
        <begin position="1"/>
        <end position="21"/>
    </location>
</feature>
<feature type="transmembrane region" description="Helical" evidence="2">
    <location>
        <begin position="161"/>
        <end position="182"/>
    </location>
</feature>
<keyword evidence="2" id="KW-0812">Transmembrane</keyword>
<reference evidence="4 5" key="1">
    <citation type="submission" date="2019-12" db="EMBL/GenBank/DDBJ databases">
        <title>Paraburkholderia acidiphila 7Q-K02 sp. nov and Paraburkholderia acidisoli DHF22 sp. nov., two strains isolated from forest soil.</title>
        <authorList>
            <person name="Gao Z."/>
            <person name="Qiu L."/>
        </authorList>
    </citation>
    <scope>NUCLEOTIDE SEQUENCE [LARGE SCALE GENOMIC DNA]</scope>
    <source>
        <strain evidence="4 5">7Q-K02</strain>
    </source>
</reference>
<feature type="transmembrane region" description="Helical" evidence="2">
    <location>
        <begin position="211"/>
        <end position="229"/>
    </location>
</feature>
<evidence type="ECO:0000256" key="2">
    <source>
        <dbReference type="SAM" id="Phobius"/>
    </source>
</evidence>
<organism evidence="4 5">
    <name type="scientific">Paraburkholderia acidiphila</name>
    <dbReference type="NCBI Taxonomy" id="2571747"/>
    <lineage>
        <taxon>Bacteria</taxon>
        <taxon>Pseudomonadati</taxon>
        <taxon>Pseudomonadota</taxon>
        <taxon>Betaproteobacteria</taxon>
        <taxon>Burkholderiales</taxon>
        <taxon>Burkholderiaceae</taxon>
        <taxon>Paraburkholderia</taxon>
    </lineage>
</organism>
<feature type="chain" id="PRO_5031369520" evidence="3">
    <location>
        <begin position="22"/>
        <end position="389"/>
    </location>
</feature>
<name>A0A7Z2GAU3_9BURK</name>
<dbReference type="OrthoDB" id="478431at2"/>
<dbReference type="Proteomes" id="UP000434209">
    <property type="component" value="Chromosome 3"/>
</dbReference>
<sequence length="389" mass="41119">MKAIYGLLAMLFLVVASLANAADAPGATGTSTRPVTLYRPGPVALGDIVAVTIKKQPCQSLPVVQKYSLLVNGAYTGIAAQGCRNVVLPDGSTAGQLQFLLRKDSDPPAPETAAAWRTLIGEPWQGPGTPTEREIAFGVSDEAGNEIPLVDGTQTFRWSPVWKMIAGGAVFVVVIFVFVLLARKTALLRDVGSTTSVPLDQRTFSLARTQMAWWTLIIVGSYIYEWLASGVMPPLSAQALALMGIYSVLTVGSRSVDLARDTQFPPSAPHFFSDLVSDESGVAIHRLQMLIFTVIVGLMFVYQVLTTVSMPALEPYTLAVIGISGATYIGLKSTEPQPKPVDGAQPATPADTPASNSNGIKTGYAEGDATQQAGAQEVEDDVKAAYSAG</sequence>
<dbReference type="AlphaFoldDB" id="A0A7Z2GAU3"/>